<dbReference type="RefSeq" id="WP_184725846.1">
    <property type="nucleotide sequence ID" value="NZ_JACHJP010000022.1"/>
</dbReference>
<gene>
    <name evidence="1" type="ORF">FHS44_008151</name>
</gene>
<keyword evidence="2" id="KW-1185">Reference proteome</keyword>
<sequence length="60" mass="6574">MGPFDDSPEYKRLKQLREAGYDGPVDQDGRPAPVTVTFHAPVGEVHIGGTYGPITFIEED</sequence>
<dbReference type="Proteomes" id="UP000552644">
    <property type="component" value="Unassembled WGS sequence"/>
</dbReference>
<evidence type="ECO:0000313" key="2">
    <source>
        <dbReference type="Proteomes" id="UP000552644"/>
    </source>
</evidence>
<dbReference type="AlphaFoldDB" id="A0A7W7VSR1"/>
<organism evidence="1 2">
    <name type="scientific">Streptosporangium saharense</name>
    <dbReference type="NCBI Taxonomy" id="1706840"/>
    <lineage>
        <taxon>Bacteria</taxon>
        <taxon>Bacillati</taxon>
        <taxon>Actinomycetota</taxon>
        <taxon>Actinomycetes</taxon>
        <taxon>Streptosporangiales</taxon>
        <taxon>Streptosporangiaceae</taxon>
        <taxon>Streptosporangium</taxon>
    </lineage>
</organism>
<evidence type="ECO:0000313" key="1">
    <source>
        <dbReference type="EMBL" id="MBB4920998.1"/>
    </source>
</evidence>
<name>A0A7W7VSR1_9ACTN</name>
<comment type="caution">
    <text evidence="1">The sequence shown here is derived from an EMBL/GenBank/DDBJ whole genome shotgun (WGS) entry which is preliminary data.</text>
</comment>
<proteinExistence type="predicted"/>
<accession>A0A7W7VSR1</accession>
<dbReference type="EMBL" id="JACHJP010000022">
    <property type="protein sequence ID" value="MBB4920998.1"/>
    <property type="molecule type" value="Genomic_DNA"/>
</dbReference>
<protein>
    <submittedName>
        <fullName evidence="1">Uncharacterized protein</fullName>
    </submittedName>
</protein>
<reference evidence="1 2" key="1">
    <citation type="submission" date="2020-08" db="EMBL/GenBank/DDBJ databases">
        <title>Genomic Encyclopedia of Type Strains, Phase III (KMG-III): the genomes of soil and plant-associated and newly described type strains.</title>
        <authorList>
            <person name="Whitman W."/>
        </authorList>
    </citation>
    <scope>NUCLEOTIDE SEQUENCE [LARGE SCALE GENOMIC DNA]</scope>
    <source>
        <strain evidence="1 2">CECT 8840</strain>
    </source>
</reference>